<gene>
    <name evidence="1" type="ORF">POL67_16395</name>
</gene>
<protein>
    <submittedName>
        <fullName evidence="1">Uncharacterized protein</fullName>
    </submittedName>
</protein>
<name>A0ABT5EQE0_9BACT</name>
<proteinExistence type="predicted"/>
<sequence length="84" mass="9485">MVKRPLSPEDEIMALQKLIGADLPENCEITLEIRDLDAKLNDAGTWMRGAEAIGSPSARVTIQRSGNQVFKKLDQLVDLRLMYW</sequence>
<reference evidence="1 2" key="1">
    <citation type="submission" date="2022-11" db="EMBL/GenBank/DDBJ databases">
        <title>Minimal conservation of predation-associated metabolite biosynthetic gene clusters underscores biosynthetic potential of Myxococcota including descriptions for ten novel species: Archangium lansinium sp. nov., Myxococcus landrumus sp. nov., Nannocystis bai.</title>
        <authorList>
            <person name="Ahearne A."/>
            <person name="Stevens C."/>
            <person name="Dowd S."/>
        </authorList>
    </citation>
    <scope>NUCLEOTIDE SEQUENCE [LARGE SCALE GENOMIC DNA]</scope>
    <source>
        <strain evidence="1 2">RJM3</strain>
    </source>
</reference>
<keyword evidence="2" id="KW-1185">Reference proteome</keyword>
<evidence type="ECO:0000313" key="2">
    <source>
        <dbReference type="Proteomes" id="UP001221411"/>
    </source>
</evidence>
<evidence type="ECO:0000313" key="1">
    <source>
        <dbReference type="EMBL" id="MDC0742931.1"/>
    </source>
</evidence>
<dbReference type="EMBL" id="JAQNDO010000001">
    <property type="protein sequence ID" value="MDC0742931.1"/>
    <property type="molecule type" value="Genomic_DNA"/>
</dbReference>
<organism evidence="1 2">
    <name type="scientific">Polyangium mundeleinium</name>
    <dbReference type="NCBI Taxonomy" id="2995306"/>
    <lineage>
        <taxon>Bacteria</taxon>
        <taxon>Pseudomonadati</taxon>
        <taxon>Myxococcota</taxon>
        <taxon>Polyangia</taxon>
        <taxon>Polyangiales</taxon>
        <taxon>Polyangiaceae</taxon>
        <taxon>Polyangium</taxon>
    </lineage>
</organism>
<dbReference type="Proteomes" id="UP001221411">
    <property type="component" value="Unassembled WGS sequence"/>
</dbReference>
<dbReference type="RefSeq" id="WP_271918297.1">
    <property type="nucleotide sequence ID" value="NZ_JAQNDO010000001.1"/>
</dbReference>
<comment type="caution">
    <text evidence="1">The sequence shown here is derived from an EMBL/GenBank/DDBJ whole genome shotgun (WGS) entry which is preliminary data.</text>
</comment>
<accession>A0ABT5EQE0</accession>